<dbReference type="InterPro" id="IPR036255">
    <property type="entry name" value="YgfB-like_sf"/>
</dbReference>
<sequence length="270" mass="29244">MKPPAPPARRGTASRGGPRPASSAHARGPATAPPPPPEPWSDKDLARLERLLDEVPAPLQPMELSVLDGFLVGVALQPRPVPLSAWWPWVLDAESARQAPASFDGHALLATVQRRLRELSQAIALRQWFDPWVFELDDGDEDDADDEGTDEAAEDDEDVDDAAPARSLASEAVVPWVAGFSLATELFPELTALDAQRLLEPLAQLYMHLDPEDLEDADALQDEIDSLEPPAELAEAVESLVRASLLLADVSQPRSAPAPGARPARRPSRR</sequence>
<dbReference type="SUPFAM" id="SSF101327">
    <property type="entry name" value="YgfB-like"/>
    <property type="match status" value="1"/>
</dbReference>
<dbReference type="RefSeq" id="WP_394459269.1">
    <property type="nucleotide sequence ID" value="NZ_JBIGHZ010000002.1"/>
</dbReference>
<name>A0ABW7FTP1_9BURK</name>
<evidence type="ECO:0000313" key="3">
    <source>
        <dbReference type="Proteomes" id="UP001606099"/>
    </source>
</evidence>
<feature type="region of interest" description="Disordered" evidence="1">
    <location>
        <begin position="1"/>
        <end position="42"/>
    </location>
</feature>
<reference evidence="2 3" key="1">
    <citation type="submission" date="2024-08" db="EMBL/GenBank/DDBJ databases">
        <authorList>
            <person name="Lu H."/>
        </authorList>
    </citation>
    <scope>NUCLEOTIDE SEQUENCE [LARGE SCALE GENOMIC DNA]</scope>
    <source>
        <strain evidence="2 3">BYS180W</strain>
    </source>
</reference>
<feature type="region of interest" description="Disordered" evidence="1">
    <location>
        <begin position="136"/>
        <end position="162"/>
    </location>
</feature>
<dbReference type="Proteomes" id="UP001606099">
    <property type="component" value="Unassembled WGS sequence"/>
</dbReference>
<dbReference type="EMBL" id="JBIGHZ010000002">
    <property type="protein sequence ID" value="MFG6447696.1"/>
    <property type="molecule type" value="Genomic_DNA"/>
</dbReference>
<organism evidence="2 3">
    <name type="scientific">Roseateles rivi</name>
    <dbReference type="NCBI Taxonomy" id="3299028"/>
    <lineage>
        <taxon>Bacteria</taxon>
        <taxon>Pseudomonadati</taxon>
        <taxon>Pseudomonadota</taxon>
        <taxon>Betaproteobacteria</taxon>
        <taxon>Burkholderiales</taxon>
        <taxon>Sphaerotilaceae</taxon>
        <taxon>Roseateles</taxon>
    </lineage>
</organism>
<comment type="caution">
    <text evidence="2">The sequence shown here is derived from an EMBL/GenBank/DDBJ whole genome shotgun (WGS) entry which is preliminary data.</text>
</comment>
<dbReference type="InterPro" id="IPR011978">
    <property type="entry name" value="YgfB-like"/>
</dbReference>
<protein>
    <submittedName>
        <fullName evidence="2">UPF0149 family protein</fullName>
    </submittedName>
</protein>
<evidence type="ECO:0000313" key="2">
    <source>
        <dbReference type="EMBL" id="MFG6447696.1"/>
    </source>
</evidence>
<accession>A0ABW7FTP1</accession>
<evidence type="ECO:0000256" key="1">
    <source>
        <dbReference type="SAM" id="MobiDB-lite"/>
    </source>
</evidence>
<gene>
    <name evidence="2" type="ORF">ACG0Z6_05495</name>
</gene>
<dbReference type="Pfam" id="PF03695">
    <property type="entry name" value="UPF0149"/>
    <property type="match status" value="1"/>
</dbReference>
<feature type="compositionally biased region" description="Acidic residues" evidence="1">
    <location>
        <begin position="136"/>
        <end position="161"/>
    </location>
</feature>
<proteinExistence type="predicted"/>
<keyword evidence="3" id="KW-1185">Reference proteome</keyword>